<name>A0ABW5R7N4_9BACL</name>
<evidence type="ECO:0000313" key="3">
    <source>
        <dbReference type="Proteomes" id="UP001597497"/>
    </source>
</evidence>
<proteinExistence type="predicted"/>
<dbReference type="Proteomes" id="UP001597497">
    <property type="component" value="Unassembled WGS sequence"/>
</dbReference>
<gene>
    <name evidence="2" type="ORF">ACFSUC_03070</name>
</gene>
<feature type="chain" id="PRO_5047384319" evidence="1">
    <location>
        <begin position="24"/>
        <end position="397"/>
    </location>
</feature>
<feature type="signal peptide" evidence="1">
    <location>
        <begin position="1"/>
        <end position="23"/>
    </location>
</feature>
<dbReference type="Gene3D" id="2.130.10.10">
    <property type="entry name" value="YVTN repeat-like/Quinoprotein amine dehydrogenase"/>
    <property type="match status" value="2"/>
</dbReference>
<dbReference type="PANTHER" id="PTHR47199">
    <property type="entry name" value="PHOTOSYSTEM II STABILITY/ASSEMBLY FACTOR HCF136, CHLOROPLASTIC"/>
    <property type="match status" value="1"/>
</dbReference>
<evidence type="ECO:0000256" key="1">
    <source>
        <dbReference type="SAM" id="SignalP"/>
    </source>
</evidence>
<dbReference type="InterPro" id="IPR015943">
    <property type="entry name" value="WD40/YVTN_repeat-like_dom_sf"/>
</dbReference>
<organism evidence="2 3">
    <name type="scientific">Marinicrinis sediminis</name>
    <dbReference type="NCBI Taxonomy" id="1652465"/>
    <lineage>
        <taxon>Bacteria</taxon>
        <taxon>Bacillati</taxon>
        <taxon>Bacillota</taxon>
        <taxon>Bacilli</taxon>
        <taxon>Bacillales</taxon>
        <taxon>Paenibacillaceae</taxon>
    </lineage>
</organism>
<reference evidence="3" key="1">
    <citation type="journal article" date="2019" name="Int. J. Syst. Evol. Microbiol.">
        <title>The Global Catalogue of Microorganisms (GCM) 10K type strain sequencing project: providing services to taxonomists for standard genome sequencing and annotation.</title>
        <authorList>
            <consortium name="The Broad Institute Genomics Platform"/>
            <consortium name="The Broad Institute Genome Sequencing Center for Infectious Disease"/>
            <person name="Wu L."/>
            <person name="Ma J."/>
        </authorList>
    </citation>
    <scope>NUCLEOTIDE SEQUENCE [LARGE SCALE GENOMIC DNA]</scope>
    <source>
        <strain evidence="3">KCTC 33676</strain>
    </source>
</reference>
<evidence type="ECO:0000313" key="2">
    <source>
        <dbReference type="EMBL" id="MFD2670590.1"/>
    </source>
</evidence>
<comment type="caution">
    <text evidence="2">The sequence shown here is derived from an EMBL/GenBank/DDBJ whole genome shotgun (WGS) entry which is preliminary data.</text>
</comment>
<accession>A0ABW5R7N4</accession>
<dbReference type="PROSITE" id="PS51257">
    <property type="entry name" value="PROKAR_LIPOPROTEIN"/>
    <property type="match status" value="1"/>
</dbReference>
<sequence>MKNVHTALILLLLLVLATGCNLAEDDEHKLVTDTSQDMDISNYNLAFYDEQTGWLYGQNGTELHKFNLLKTSNKGKDWVNAMPMGEDFHFAHSEGDVLHHTNVFFLSSEVFWIIQSTPNEITVFKTSDGGQSWENGETWNPKTAGLLTDIYFVNETKGWLMIDVKQGADYVLRECYITEDGGSHWELISSYQDHSFPSDHLQASSVFIDNQTGFIPVINTEQPMFYQTVNGGADWSKVELPYPANDSNMRFNIESIRFFDTDTGIVLLSTVKSDNIMKYDYYVTKDKGVTWTLHEGVQIKRASQDSNIGSKIVTPNYAWTIDDRVLYRYNILSSEQFKTIQIKNITGNDDPGQKITGYSFVDESVGWVIVYDNGKSTIYKTVDSGDEWTDFQIKFAS</sequence>
<dbReference type="RefSeq" id="WP_379927997.1">
    <property type="nucleotide sequence ID" value="NZ_JBHUMM010000004.1"/>
</dbReference>
<protein>
    <submittedName>
        <fullName evidence="2">WD40/YVTN/BNR-like repeat-containing protein</fullName>
    </submittedName>
</protein>
<dbReference type="PANTHER" id="PTHR47199:SF2">
    <property type="entry name" value="PHOTOSYSTEM II STABILITY_ASSEMBLY FACTOR HCF136, CHLOROPLASTIC"/>
    <property type="match status" value="1"/>
</dbReference>
<keyword evidence="3" id="KW-1185">Reference proteome</keyword>
<dbReference type="EMBL" id="JBHUMM010000004">
    <property type="protein sequence ID" value="MFD2670590.1"/>
    <property type="molecule type" value="Genomic_DNA"/>
</dbReference>
<dbReference type="SUPFAM" id="SSF110296">
    <property type="entry name" value="Oligoxyloglucan reducing end-specific cellobiohydrolase"/>
    <property type="match status" value="1"/>
</dbReference>
<keyword evidence="1" id="KW-0732">Signal</keyword>